<dbReference type="EMBL" id="LAZR01066269">
    <property type="protein sequence ID" value="KKK53910.1"/>
    <property type="molecule type" value="Genomic_DNA"/>
</dbReference>
<reference evidence="1" key="1">
    <citation type="journal article" date="2015" name="Nature">
        <title>Complex archaea that bridge the gap between prokaryotes and eukaryotes.</title>
        <authorList>
            <person name="Spang A."/>
            <person name="Saw J.H."/>
            <person name="Jorgensen S.L."/>
            <person name="Zaremba-Niedzwiedzka K."/>
            <person name="Martijn J."/>
            <person name="Lind A.E."/>
            <person name="van Eijk R."/>
            <person name="Schleper C."/>
            <person name="Guy L."/>
            <person name="Ettema T.J."/>
        </authorList>
    </citation>
    <scope>NUCLEOTIDE SEQUENCE</scope>
</reference>
<dbReference type="Gene3D" id="1.10.3790.10">
    <property type="entry name" value="NinB"/>
    <property type="match status" value="1"/>
</dbReference>
<evidence type="ECO:0000313" key="1">
    <source>
        <dbReference type="EMBL" id="KKK53910.1"/>
    </source>
</evidence>
<comment type="caution">
    <text evidence="1">The sequence shown here is derived from an EMBL/GenBank/DDBJ whole genome shotgun (WGS) entry which is preliminary data.</text>
</comment>
<proteinExistence type="predicted"/>
<feature type="non-terminal residue" evidence="1">
    <location>
        <position position="100"/>
    </location>
</feature>
<gene>
    <name evidence="1" type="ORF">LCGC14_3090060</name>
</gene>
<organism evidence="1">
    <name type="scientific">marine sediment metagenome</name>
    <dbReference type="NCBI Taxonomy" id="412755"/>
    <lineage>
        <taxon>unclassified sequences</taxon>
        <taxon>metagenomes</taxon>
        <taxon>ecological metagenomes</taxon>
    </lineage>
</organism>
<protein>
    <submittedName>
        <fullName evidence="1">Uncharacterized protein</fullName>
    </submittedName>
</protein>
<dbReference type="AlphaFoldDB" id="A0A0F8WZI2"/>
<dbReference type="InterPro" id="IPR036619">
    <property type="entry name" value="NinB_sf"/>
</dbReference>
<sequence>MVKSAADRDRVIAILKERKPPYLVSIKNGKHRSIEQNKLQRLWINEAAEQLGEYTPEEYRAYCKLHYGVPILRNEDDDFREAYDKHIRPHSYEDKLAMMA</sequence>
<name>A0A0F8WZI2_9ZZZZ</name>
<accession>A0A0F8WZI2</accession>